<dbReference type="InterPro" id="IPR050313">
    <property type="entry name" value="Carb_Metab_HTH_regulators"/>
</dbReference>
<dbReference type="OrthoDB" id="9798651at2"/>
<evidence type="ECO:0000313" key="5">
    <source>
        <dbReference type="EMBL" id="PRO67112.1"/>
    </source>
</evidence>
<dbReference type="Gene3D" id="3.40.50.1360">
    <property type="match status" value="1"/>
</dbReference>
<dbReference type="Pfam" id="PF08220">
    <property type="entry name" value="HTH_DeoR"/>
    <property type="match status" value="1"/>
</dbReference>
<dbReference type="InterPro" id="IPR018356">
    <property type="entry name" value="Tscrpt_reg_HTH_DeoR_CS"/>
</dbReference>
<keyword evidence="3" id="KW-0804">Transcription</keyword>
<dbReference type="InterPro" id="IPR014036">
    <property type="entry name" value="DeoR-like_C"/>
</dbReference>
<dbReference type="EMBL" id="PVNS01000001">
    <property type="protein sequence ID" value="PRO67112.1"/>
    <property type="molecule type" value="Genomic_DNA"/>
</dbReference>
<feature type="domain" description="HTH deoR-type" evidence="4">
    <location>
        <begin position="3"/>
        <end position="58"/>
    </location>
</feature>
<proteinExistence type="predicted"/>
<dbReference type="InterPro" id="IPR036388">
    <property type="entry name" value="WH-like_DNA-bd_sf"/>
</dbReference>
<evidence type="ECO:0000256" key="2">
    <source>
        <dbReference type="ARBA" id="ARBA00023125"/>
    </source>
</evidence>
<dbReference type="GO" id="GO:0003700">
    <property type="term" value="F:DNA-binding transcription factor activity"/>
    <property type="evidence" value="ECO:0007669"/>
    <property type="project" value="InterPro"/>
</dbReference>
<evidence type="ECO:0000256" key="1">
    <source>
        <dbReference type="ARBA" id="ARBA00023015"/>
    </source>
</evidence>
<accession>A0A2P6MLF6</accession>
<keyword evidence="1" id="KW-0805">Transcription regulation</keyword>
<evidence type="ECO:0000256" key="3">
    <source>
        <dbReference type="ARBA" id="ARBA00023163"/>
    </source>
</evidence>
<dbReference type="PRINTS" id="PR00037">
    <property type="entry name" value="HTHLACR"/>
</dbReference>
<dbReference type="PANTHER" id="PTHR30363:SF51">
    <property type="entry name" value="HTH-TYPE TRANSCRIPTIONAL REPRESSOR GLCR"/>
    <property type="match status" value="1"/>
</dbReference>
<dbReference type="InterPro" id="IPR037171">
    <property type="entry name" value="NagB/RpiA_transferase-like"/>
</dbReference>
<dbReference type="SMART" id="SM00420">
    <property type="entry name" value="HTH_DEOR"/>
    <property type="match status" value="1"/>
</dbReference>
<gene>
    <name evidence="5" type="ORF">C6I21_00660</name>
</gene>
<dbReference type="SUPFAM" id="SSF46785">
    <property type="entry name" value="Winged helix' DNA-binding domain"/>
    <property type="match status" value="1"/>
</dbReference>
<name>A0A2P6MLF6_ALKUR</name>
<sequence length="259" mass="28754">MYQEERLHTITEHLHTHERIAVDDICRWFDVSRDTARRDLSKLEARGEAVRTHGGALLAEKRHPVTDYAGRLQLVSEEKKRIGSMAAAMIHPGERIILDASTTVQACTEAMPDIACTVVTNSINQADILSTRTEVDIHLLGGHLDKEHRFLYGTSVIERLKTYQVDKVFLGVLGVSENGLTLAHEEDGWVKRQMVKQAAEVIVLADHTKLGKADFFTYAALEDVDVLITDRPPSPAFQSILAQHHVSVQTADADKGATS</sequence>
<dbReference type="GO" id="GO:0003677">
    <property type="term" value="F:DNA binding"/>
    <property type="evidence" value="ECO:0007669"/>
    <property type="project" value="UniProtKB-KW"/>
</dbReference>
<evidence type="ECO:0000259" key="4">
    <source>
        <dbReference type="PROSITE" id="PS51000"/>
    </source>
</evidence>
<evidence type="ECO:0000313" key="6">
    <source>
        <dbReference type="Proteomes" id="UP000243650"/>
    </source>
</evidence>
<dbReference type="Gene3D" id="1.10.10.10">
    <property type="entry name" value="Winged helix-like DNA-binding domain superfamily/Winged helix DNA-binding domain"/>
    <property type="match status" value="1"/>
</dbReference>
<dbReference type="InterPro" id="IPR001034">
    <property type="entry name" value="DeoR_HTH"/>
</dbReference>
<comment type="caution">
    <text evidence="5">The sequence shown here is derived from an EMBL/GenBank/DDBJ whole genome shotgun (WGS) entry which is preliminary data.</text>
</comment>
<reference evidence="5 6" key="1">
    <citation type="submission" date="2018-03" db="EMBL/GenBank/DDBJ databases">
        <title>Bacillus urumqiensis sp. nov., a moderately haloalkaliphilic bacterium isolated from a salt lake.</title>
        <authorList>
            <person name="Zhao B."/>
            <person name="Liao Z."/>
        </authorList>
    </citation>
    <scope>NUCLEOTIDE SEQUENCE [LARGE SCALE GENOMIC DNA]</scope>
    <source>
        <strain evidence="5 6">BZ-SZ-XJ18</strain>
    </source>
</reference>
<keyword evidence="6" id="KW-1185">Reference proteome</keyword>
<dbReference type="PROSITE" id="PS00894">
    <property type="entry name" value="HTH_DEOR_1"/>
    <property type="match status" value="1"/>
</dbReference>
<dbReference type="SMART" id="SM01134">
    <property type="entry name" value="DeoRC"/>
    <property type="match status" value="1"/>
</dbReference>
<organism evidence="5 6">
    <name type="scientific">Alkalicoccus urumqiensis</name>
    <name type="common">Bacillus urumqiensis</name>
    <dbReference type="NCBI Taxonomy" id="1548213"/>
    <lineage>
        <taxon>Bacteria</taxon>
        <taxon>Bacillati</taxon>
        <taxon>Bacillota</taxon>
        <taxon>Bacilli</taxon>
        <taxon>Bacillales</taxon>
        <taxon>Bacillaceae</taxon>
        <taxon>Alkalicoccus</taxon>
    </lineage>
</organism>
<dbReference type="SUPFAM" id="SSF100950">
    <property type="entry name" value="NagB/RpiA/CoA transferase-like"/>
    <property type="match status" value="1"/>
</dbReference>
<dbReference type="Pfam" id="PF00455">
    <property type="entry name" value="DeoRC"/>
    <property type="match status" value="1"/>
</dbReference>
<dbReference type="PROSITE" id="PS51000">
    <property type="entry name" value="HTH_DEOR_2"/>
    <property type="match status" value="1"/>
</dbReference>
<dbReference type="Proteomes" id="UP000243650">
    <property type="component" value="Unassembled WGS sequence"/>
</dbReference>
<dbReference type="RefSeq" id="WP_105957498.1">
    <property type="nucleotide sequence ID" value="NZ_PVNS01000001.1"/>
</dbReference>
<dbReference type="PANTHER" id="PTHR30363">
    <property type="entry name" value="HTH-TYPE TRANSCRIPTIONAL REGULATOR SRLR-RELATED"/>
    <property type="match status" value="1"/>
</dbReference>
<keyword evidence="2" id="KW-0238">DNA-binding</keyword>
<dbReference type="InterPro" id="IPR036390">
    <property type="entry name" value="WH_DNA-bd_sf"/>
</dbReference>
<dbReference type="AlphaFoldDB" id="A0A2P6MLF6"/>
<protein>
    <submittedName>
        <fullName evidence="5">DeoR/GlpR transcriptional regulator</fullName>
    </submittedName>
</protein>